<reference evidence="3" key="1">
    <citation type="submission" date="2015-04" db="EMBL/GenBank/DDBJ databases">
        <title>Physiological reanalysis, assessment of diazotrophy, and genome sequences of multiple isolates of Streptomyces thermoautotrophicus.</title>
        <authorList>
            <person name="MacKellar D.C."/>
            <person name="Lieber L."/>
            <person name="Norman J."/>
            <person name="Bolger A."/>
            <person name="Tobin C."/>
            <person name="Murray J.W."/>
            <person name="Chang R."/>
            <person name="Ford T."/>
            <person name="Nguyen P.Q."/>
            <person name="Woodward J."/>
            <person name="Permingeat H."/>
            <person name="Joshi N.S."/>
            <person name="Silver P.A."/>
            <person name="Usadel B."/>
            <person name="Rutherford A.W."/>
            <person name="Friesen M."/>
            <person name="Prell J."/>
        </authorList>
    </citation>
    <scope>NUCLEOTIDE SEQUENCE [LARGE SCALE GENOMIC DNA]</scope>
    <source>
        <strain evidence="3">H1</strain>
    </source>
</reference>
<dbReference type="Proteomes" id="UP000070188">
    <property type="component" value="Unassembled WGS sequence"/>
</dbReference>
<organism evidence="2 3">
    <name type="scientific">Carbonactinospora thermoautotrophica</name>
    <dbReference type="NCBI Taxonomy" id="1469144"/>
    <lineage>
        <taxon>Bacteria</taxon>
        <taxon>Bacillati</taxon>
        <taxon>Actinomycetota</taxon>
        <taxon>Actinomycetes</taxon>
        <taxon>Kitasatosporales</taxon>
        <taxon>Carbonactinosporaceae</taxon>
        <taxon>Carbonactinospora</taxon>
    </lineage>
</organism>
<gene>
    <name evidence="2" type="ORF">LI90_2397</name>
</gene>
<comment type="caution">
    <text evidence="2">The sequence shown here is derived from an EMBL/GenBank/DDBJ whole genome shotgun (WGS) entry which is preliminary data.</text>
</comment>
<proteinExistence type="predicted"/>
<evidence type="ECO:0000313" key="2">
    <source>
        <dbReference type="EMBL" id="KWX01369.1"/>
    </source>
</evidence>
<dbReference type="PATRIC" id="fig|1469144.10.peg.2599"/>
<dbReference type="AlphaFoldDB" id="A0A132MU59"/>
<feature type="region of interest" description="Disordered" evidence="1">
    <location>
        <begin position="1"/>
        <end position="66"/>
    </location>
</feature>
<dbReference type="EMBL" id="LAXD01000001">
    <property type="protein sequence ID" value="KWX01369.1"/>
    <property type="molecule type" value="Genomic_DNA"/>
</dbReference>
<sequence>MAARPAPAAGPPPGGGSASTVIPGTRSRRGPGHAGRGRSIVGRPASRGRSIQPTGSIVRPDHDRSM</sequence>
<name>A0A132MU59_9ACTN</name>
<evidence type="ECO:0000313" key="3">
    <source>
        <dbReference type="Proteomes" id="UP000070188"/>
    </source>
</evidence>
<keyword evidence="3" id="KW-1185">Reference proteome</keyword>
<evidence type="ECO:0000256" key="1">
    <source>
        <dbReference type="SAM" id="MobiDB-lite"/>
    </source>
</evidence>
<protein>
    <submittedName>
        <fullName evidence="2">Uncharacterized protein</fullName>
    </submittedName>
</protein>
<accession>A0A132MU59</accession>